<accession>B4D9D0</accession>
<keyword evidence="2" id="KW-1185">Reference proteome</keyword>
<dbReference type="EMBL" id="ABVL01000026">
    <property type="protein sequence ID" value="EDY16891.1"/>
    <property type="molecule type" value="Genomic_DNA"/>
</dbReference>
<gene>
    <name evidence="1" type="ORF">CfE428DRAFT_5520</name>
</gene>
<sequence length="68" mass="7413">MPSGKFELKVTPSGEVAYLYLPDHPGRDAKGVAVKQVSLKELLPSYDGATLYFDFDQDGRLIGVEVLA</sequence>
<dbReference type="InParanoid" id="B4D9D0"/>
<dbReference type="AlphaFoldDB" id="B4D9D0"/>
<evidence type="ECO:0000313" key="2">
    <source>
        <dbReference type="Proteomes" id="UP000005824"/>
    </source>
</evidence>
<dbReference type="eggNOG" id="ENOG5033BHF">
    <property type="taxonomic scope" value="Bacteria"/>
</dbReference>
<dbReference type="Proteomes" id="UP000005824">
    <property type="component" value="Unassembled WGS sequence"/>
</dbReference>
<protein>
    <recommendedName>
        <fullName evidence="3">DUF2283 domain-containing protein</fullName>
    </recommendedName>
</protein>
<evidence type="ECO:0008006" key="3">
    <source>
        <dbReference type="Google" id="ProtNLM"/>
    </source>
</evidence>
<reference evidence="1 2" key="1">
    <citation type="journal article" date="2011" name="J. Bacteriol.">
        <title>Genome sequence of Chthoniobacter flavus Ellin428, an aerobic heterotrophic soil bacterium.</title>
        <authorList>
            <person name="Kant R."/>
            <person name="van Passel M.W."/>
            <person name="Palva A."/>
            <person name="Lucas S."/>
            <person name="Lapidus A."/>
            <person name="Glavina Del Rio T."/>
            <person name="Dalin E."/>
            <person name="Tice H."/>
            <person name="Bruce D."/>
            <person name="Goodwin L."/>
            <person name="Pitluck S."/>
            <person name="Larimer F.W."/>
            <person name="Land M.L."/>
            <person name="Hauser L."/>
            <person name="Sangwan P."/>
            <person name="de Vos W.M."/>
            <person name="Janssen P.H."/>
            <person name="Smidt H."/>
        </authorList>
    </citation>
    <scope>NUCLEOTIDE SEQUENCE [LARGE SCALE GENOMIC DNA]</scope>
    <source>
        <strain evidence="1 2">Ellin428</strain>
    </source>
</reference>
<comment type="caution">
    <text evidence="1">The sequence shown here is derived from an EMBL/GenBank/DDBJ whole genome shotgun (WGS) entry which is preliminary data.</text>
</comment>
<evidence type="ECO:0000313" key="1">
    <source>
        <dbReference type="EMBL" id="EDY16891.1"/>
    </source>
</evidence>
<organism evidence="1 2">
    <name type="scientific">Chthoniobacter flavus Ellin428</name>
    <dbReference type="NCBI Taxonomy" id="497964"/>
    <lineage>
        <taxon>Bacteria</taxon>
        <taxon>Pseudomonadati</taxon>
        <taxon>Verrucomicrobiota</taxon>
        <taxon>Spartobacteria</taxon>
        <taxon>Chthoniobacterales</taxon>
        <taxon>Chthoniobacteraceae</taxon>
        <taxon>Chthoniobacter</taxon>
    </lineage>
</organism>
<proteinExistence type="predicted"/>
<dbReference type="STRING" id="497964.CfE428DRAFT_5520"/>
<name>B4D9D0_9BACT</name>